<dbReference type="AlphaFoldDB" id="A0A6N8DNE7"/>
<evidence type="ECO:0000313" key="1">
    <source>
        <dbReference type="EMBL" id="MTV32070.1"/>
    </source>
</evidence>
<name>A0A6N8DNE7_RHOAC</name>
<dbReference type="OrthoDB" id="8116599at2"/>
<dbReference type="EMBL" id="WNKS01000013">
    <property type="protein sequence ID" value="MTV32070.1"/>
    <property type="molecule type" value="Genomic_DNA"/>
</dbReference>
<gene>
    <name evidence="1" type="ORF">GJ654_13855</name>
</gene>
<accession>A0A6N8DNE7</accession>
<sequence length="81" mass="9070">MAESAPPTIADLKRMGLTGVLPLCRDCKHSGAVDFDALHLPDDTPFPLILRARRFRCEHCGSRDCQVTPDWRNYRASGMGR</sequence>
<comment type="caution">
    <text evidence="1">The sequence shown here is derived from an EMBL/GenBank/DDBJ whole genome shotgun (WGS) entry which is preliminary data.</text>
</comment>
<evidence type="ECO:0000313" key="2">
    <source>
        <dbReference type="Proteomes" id="UP000439113"/>
    </source>
</evidence>
<proteinExistence type="predicted"/>
<organism evidence="1 2">
    <name type="scientific">Rhodoblastus acidophilus</name>
    <name type="common">Rhodopseudomonas acidophila</name>
    <dbReference type="NCBI Taxonomy" id="1074"/>
    <lineage>
        <taxon>Bacteria</taxon>
        <taxon>Pseudomonadati</taxon>
        <taxon>Pseudomonadota</taxon>
        <taxon>Alphaproteobacteria</taxon>
        <taxon>Hyphomicrobiales</taxon>
        <taxon>Rhodoblastaceae</taxon>
        <taxon>Rhodoblastus</taxon>
    </lineage>
</organism>
<protein>
    <submittedName>
        <fullName evidence="1">Uncharacterized protein</fullName>
    </submittedName>
</protein>
<dbReference type="RefSeq" id="WP_155446765.1">
    <property type="nucleotide sequence ID" value="NZ_JAOQNR010000014.1"/>
</dbReference>
<reference evidence="1 2" key="1">
    <citation type="submission" date="2019-11" db="EMBL/GenBank/DDBJ databases">
        <title>Whole-genome sequence of a Rhodoblastus acidophilus DSM 142.</title>
        <authorList>
            <person name="Kyndt J.A."/>
            <person name="Meyer T.E."/>
        </authorList>
    </citation>
    <scope>NUCLEOTIDE SEQUENCE [LARGE SCALE GENOMIC DNA]</scope>
    <source>
        <strain evidence="1 2">DSM 142</strain>
    </source>
</reference>
<dbReference type="Proteomes" id="UP000439113">
    <property type="component" value="Unassembled WGS sequence"/>
</dbReference>